<dbReference type="Proteomes" id="UP000295601">
    <property type="component" value="Unassembled WGS sequence"/>
</dbReference>
<feature type="region of interest" description="Disordered" evidence="1">
    <location>
        <begin position="1"/>
        <end position="52"/>
    </location>
</feature>
<evidence type="ECO:0000313" key="2">
    <source>
        <dbReference type="EMBL" id="TDP93447.1"/>
    </source>
</evidence>
<reference evidence="2 3" key="1">
    <citation type="submission" date="2019-03" db="EMBL/GenBank/DDBJ databases">
        <title>Genomic analyses of the natural microbiome of Caenorhabditis elegans.</title>
        <authorList>
            <person name="Samuel B."/>
        </authorList>
    </citation>
    <scope>NUCLEOTIDE SEQUENCE [LARGE SCALE GENOMIC DNA]</scope>
    <source>
        <strain evidence="2 3">JUb18</strain>
    </source>
</reference>
<keyword evidence="3" id="KW-1185">Reference proteome</keyword>
<dbReference type="AlphaFoldDB" id="A0A4R6S303"/>
<feature type="compositionally biased region" description="Basic and acidic residues" evidence="1">
    <location>
        <begin position="1"/>
        <end position="10"/>
    </location>
</feature>
<proteinExistence type="predicted"/>
<gene>
    <name evidence="2" type="ORF">EDF62_1426</name>
</gene>
<protein>
    <submittedName>
        <fullName evidence="2">Uncharacterized protein</fullName>
    </submittedName>
</protein>
<dbReference type="EMBL" id="SNYA01000003">
    <property type="protein sequence ID" value="TDP93447.1"/>
    <property type="molecule type" value="Genomic_DNA"/>
</dbReference>
<organism evidence="2 3">
    <name type="scientific">Leucobacter luti</name>
    <dbReference type="NCBI Taxonomy" id="340320"/>
    <lineage>
        <taxon>Bacteria</taxon>
        <taxon>Bacillati</taxon>
        <taxon>Actinomycetota</taxon>
        <taxon>Actinomycetes</taxon>
        <taxon>Micrococcales</taxon>
        <taxon>Microbacteriaceae</taxon>
        <taxon>Leucobacter</taxon>
    </lineage>
</organism>
<feature type="compositionally biased region" description="Polar residues" evidence="1">
    <location>
        <begin position="165"/>
        <end position="182"/>
    </location>
</feature>
<sequence>MIHRPLEQPRARPSPEVPSPPRSPPRRVTALQRSNARSVRRSSRSGEDAHNTQAMNALCSERDTRLRSRLFPLNRKDVRLAPVTARATHLGMQSALAVLNESEAQRCPRLLAGALAHGPGTIRVVATFILWFPAARRVRRSVAACLLTRSSQAISFVSRLCSRAQSPRQSTQRNNSLETGSPHTRERSRLRRRICCAMAGGRRRGSTPRTWTPARYSPSARVALTVARLRRLQGTYSTEPTTCRCMRWQYRAALRCCSLHPAK</sequence>
<evidence type="ECO:0000313" key="3">
    <source>
        <dbReference type="Proteomes" id="UP000295601"/>
    </source>
</evidence>
<feature type="region of interest" description="Disordered" evidence="1">
    <location>
        <begin position="165"/>
        <end position="187"/>
    </location>
</feature>
<evidence type="ECO:0000256" key="1">
    <source>
        <dbReference type="SAM" id="MobiDB-lite"/>
    </source>
</evidence>
<accession>A0A4R6S303</accession>
<name>A0A4R6S303_9MICO</name>
<comment type="caution">
    <text evidence="2">The sequence shown here is derived from an EMBL/GenBank/DDBJ whole genome shotgun (WGS) entry which is preliminary data.</text>
</comment>